<reference evidence="3" key="1">
    <citation type="submission" date="2016-03" db="EMBL/GenBank/DDBJ databases">
        <title>Updated assembly of Pseudogymnoascus destructans, the fungus causing white-nose syndrome of bats.</title>
        <authorList>
            <person name="Palmer J.M."/>
            <person name="Drees K.P."/>
            <person name="Foster J.T."/>
            <person name="Lindner D.L."/>
        </authorList>
    </citation>
    <scope>NUCLEOTIDE SEQUENCE [LARGE SCALE GENOMIC DNA]</scope>
    <source>
        <strain evidence="3">20631-21</strain>
    </source>
</reference>
<dbReference type="GO" id="GO:0005975">
    <property type="term" value="P:carbohydrate metabolic process"/>
    <property type="evidence" value="ECO:0007669"/>
    <property type="project" value="InterPro"/>
</dbReference>
<dbReference type="GO" id="GO:0030246">
    <property type="term" value="F:carbohydrate binding"/>
    <property type="evidence" value="ECO:0007669"/>
    <property type="project" value="TreeGrafter"/>
</dbReference>
<sequence>MTSSSTARSMTTSDGLYYQRDVIVPKGWSEERYFVRAESATHEGQIYVNDRLVASHVGGYTPFEADMTDLVTAGQQFRLTIAVNNIVTFQISLLERWWLAS</sequence>
<dbReference type="InterPro" id="IPR006104">
    <property type="entry name" value="Glyco_hydro_2_N"/>
</dbReference>
<dbReference type="OrthoDB" id="408532at2759"/>
<name>A0A177AN00_9PEZI</name>
<dbReference type="GO" id="GO:0019391">
    <property type="term" value="P:glucuronoside catabolic process"/>
    <property type="evidence" value="ECO:0007669"/>
    <property type="project" value="TreeGrafter"/>
</dbReference>
<evidence type="ECO:0000259" key="2">
    <source>
        <dbReference type="Pfam" id="PF02837"/>
    </source>
</evidence>
<proteinExistence type="inferred from homology"/>
<dbReference type="GeneID" id="36283564"/>
<dbReference type="AlphaFoldDB" id="A0A177AN00"/>
<evidence type="ECO:0000313" key="3">
    <source>
        <dbReference type="EMBL" id="OAF63418.1"/>
    </source>
</evidence>
<gene>
    <name evidence="3" type="ORF">VC83_00467</name>
</gene>
<evidence type="ECO:0000256" key="1">
    <source>
        <dbReference type="ARBA" id="ARBA00007401"/>
    </source>
</evidence>
<dbReference type="GO" id="GO:0004566">
    <property type="term" value="F:beta-glucuronidase activity"/>
    <property type="evidence" value="ECO:0007669"/>
    <property type="project" value="TreeGrafter"/>
</dbReference>
<dbReference type="VEuPathDB" id="FungiDB:GMDG_00793"/>
<accession>A0A177AN00</accession>
<dbReference type="Pfam" id="PF02837">
    <property type="entry name" value="Glyco_hydro_2_N"/>
    <property type="match status" value="1"/>
</dbReference>
<dbReference type="PANTHER" id="PTHR10066">
    <property type="entry name" value="BETA-GLUCURONIDASE"/>
    <property type="match status" value="1"/>
</dbReference>
<dbReference type="PANTHER" id="PTHR10066:SF67">
    <property type="entry name" value="BETA-GLUCURONIDASE"/>
    <property type="match status" value="1"/>
</dbReference>
<dbReference type="RefSeq" id="XP_024328686.1">
    <property type="nucleotide sequence ID" value="XM_024464160.1"/>
</dbReference>
<dbReference type="EMBL" id="KV441386">
    <property type="protein sequence ID" value="OAF63418.1"/>
    <property type="molecule type" value="Genomic_DNA"/>
</dbReference>
<protein>
    <recommendedName>
        <fullName evidence="2">Glycosyl hydrolases family 2 sugar binding domain-containing protein</fullName>
    </recommendedName>
</protein>
<dbReference type="Proteomes" id="UP000077154">
    <property type="component" value="Unassembled WGS sequence"/>
</dbReference>
<feature type="domain" description="Glycosyl hydrolases family 2 sugar binding" evidence="2">
    <location>
        <begin position="11"/>
        <end position="85"/>
    </location>
</feature>
<organism evidence="3">
    <name type="scientific">Pseudogymnoascus destructans</name>
    <dbReference type="NCBI Taxonomy" id="655981"/>
    <lineage>
        <taxon>Eukaryota</taxon>
        <taxon>Fungi</taxon>
        <taxon>Dikarya</taxon>
        <taxon>Ascomycota</taxon>
        <taxon>Pezizomycotina</taxon>
        <taxon>Leotiomycetes</taxon>
        <taxon>Thelebolales</taxon>
        <taxon>Thelebolaceae</taxon>
        <taxon>Pseudogymnoascus</taxon>
    </lineage>
</organism>
<dbReference type="SUPFAM" id="SSF49785">
    <property type="entry name" value="Galactose-binding domain-like"/>
    <property type="match status" value="1"/>
</dbReference>
<dbReference type="Gene3D" id="2.60.120.260">
    <property type="entry name" value="Galactose-binding domain-like"/>
    <property type="match status" value="1"/>
</dbReference>
<dbReference type="InterPro" id="IPR008979">
    <property type="entry name" value="Galactose-bd-like_sf"/>
</dbReference>
<comment type="similarity">
    <text evidence="1">Belongs to the glycosyl hydrolase 2 family.</text>
</comment>